<comment type="function">
    <text evidence="5">Part of the MsrPQ system that repairs oxidized periplasmic proteins containing methionine sulfoxide residues (Met-O), using respiratory chain electrons. Thus protects these proteins from oxidative-stress damage caused by reactive species of oxygen and chlorine generated by the host defense mechanisms. MsrPQ is essential for the maintenance of envelope integrity under bleach stress, rescuing a wide series of structurally unrelated periplasmic proteins from methionine oxidation. The catalytic subunit MsrP is non-stereospecific, being able to reduce both (R-) and (S-) diastereoisomers of methionine sulfoxide.</text>
</comment>
<dbReference type="Gene3D" id="3.90.420.10">
    <property type="entry name" value="Oxidoreductase, molybdopterin-binding domain"/>
    <property type="match status" value="1"/>
</dbReference>
<dbReference type="PANTHER" id="PTHR43032:SF3">
    <property type="entry name" value="PROTEIN-METHIONINE-SULFOXIDE REDUCTASE CATALYTIC SUBUNIT MSRP"/>
    <property type="match status" value="1"/>
</dbReference>
<keyword evidence="2 5" id="KW-0479">Metal-binding</keyword>
<comment type="catalytic activity">
    <reaction evidence="5">
        <text>L-methionyl-[protein] + a quinone + H2O = L-methionyl-(S)-S-oxide-[protein] + a quinol</text>
        <dbReference type="Rhea" id="RHEA:51292"/>
        <dbReference type="Rhea" id="RHEA-COMP:12313"/>
        <dbReference type="Rhea" id="RHEA-COMP:12315"/>
        <dbReference type="ChEBI" id="CHEBI:15377"/>
        <dbReference type="ChEBI" id="CHEBI:16044"/>
        <dbReference type="ChEBI" id="CHEBI:24646"/>
        <dbReference type="ChEBI" id="CHEBI:44120"/>
        <dbReference type="ChEBI" id="CHEBI:132124"/>
    </reaction>
</comment>
<dbReference type="RefSeq" id="WP_169639238.1">
    <property type="nucleotide sequence ID" value="NZ_CP048788.1"/>
</dbReference>
<dbReference type="InterPro" id="IPR022867">
    <property type="entry name" value="MsrP"/>
</dbReference>
<evidence type="ECO:0000313" key="8">
    <source>
        <dbReference type="Proteomes" id="UP000503308"/>
    </source>
</evidence>
<evidence type="ECO:0000256" key="5">
    <source>
        <dbReference type="HAMAP-Rule" id="MF_01206"/>
    </source>
</evidence>
<feature type="binding site" evidence="5">
    <location>
        <position position="119"/>
    </location>
    <ligand>
        <name>Mo-molybdopterin</name>
        <dbReference type="ChEBI" id="CHEBI:71302"/>
    </ligand>
    <ligandPart>
        <name>Mo</name>
        <dbReference type="ChEBI" id="CHEBI:28685"/>
    </ligandPart>
</feature>
<feature type="binding site" evidence="5">
    <location>
        <position position="207"/>
    </location>
    <ligand>
        <name>Mo-molybdopterin</name>
        <dbReference type="ChEBI" id="CHEBI:71302"/>
    </ligand>
</feature>
<dbReference type="SUPFAM" id="SSF56524">
    <property type="entry name" value="Oxidoreductase molybdopterin-binding domain"/>
    <property type="match status" value="1"/>
</dbReference>
<dbReference type="InterPro" id="IPR006311">
    <property type="entry name" value="TAT_signal"/>
</dbReference>
<keyword evidence="8" id="KW-1185">Reference proteome</keyword>
<feature type="domain" description="Oxidoreductase molybdopterin-binding" evidence="6">
    <location>
        <begin position="81"/>
        <end position="236"/>
    </location>
</feature>
<accession>A0A858SQQ2</accession>
<dbReference type="InterPro" id="IPR000572">
    <property type="entry name" value="OxRdtase_Mopterin-bd_dom"/>
</dbReference>
<evidence type="ECO:0000256" key="2">
    <source>
        <dbReference type="ARBA" id="ARBA00022723"/>
    </source>
</evidence>
<dbReference type="GO" id="GO:0046872">
    <property type="term" value="F:metal ion binding"/>
    <property type="evidence" value="ECO:0007669"/>
    <property type="project" value="UniProtKB-KW"/>
</dbReference>
<gene>
    <name evidence="5 7" type="primary">msrP</name>
    <name evidence="7" type="ORF">G3256_01920</name>
</gene>
<comment type="subunit">
    <text evidence="5">Heterodimer of a catalytic subunit (MsrP) and a heme-binding subunit (MsrQ).</text>
</comment>
<dbReference type="PANTHER" id="PTHR43032">
    <property type="entry name" value="PROTEIN-METHIONINE-SULFOXIDE REDUCTASE"/>
    <property type="match status" value="1"/>
</dbReference>
<feature type="binding site" evidence="5">
    <location>
        <position position="61"/>
    </location>
    <ligand>
        <name>Mo-molybdopterin</name>
        <dbReference type="ChEBI" id="CHEBI:71302"/>
    </ligand>
</feature>
<feature type="binding site" evidence="5">
    <location>
        <position position="202"/>
    </location>
    <ligand>
        <name>Mo-molybdopterin</name>
        <dbReference type="ChEBI" id="CHEBI:71302"/>
    </ligand>
</feature>
<dbReference type="Pfam" id="PF00174">
    <property type="entry name" value="Oxidored_molyb"/>
    <property type="match status" value="1"/>
</dbReference>
<dbReference type="GO" id="GO:0043546">
    <property type="term" value="F:molybdopterin cofactor binding"/>
    <property type="evidence" value="ECO:0007669"/>
    <property type="project" value="UniProtKB-UniRule"/>
</dbReference>
<feature type="binding site" evidence="5">
    <location>
        <begin position="218"/>
        <end position="220"/>
    </location>
    <ligand>
        <name>Mo-molybdopterin</name>
        <dbReference type="ChEBI" id="CHEBI:71302"/>
    </ligand>
</feature>
<sequence length="301" mass="34372">MAFRWKNTLKDNDVTDEHLYLSRRQLMGGAMAGAGLAALPQGAAAREMREPNSWEDITQYNNFYEFGTDKGDPARYADALTIDPWSVKIDGMVDAPGDYAFDDIMKAMTIEERIYRLRCVEAWSMVVPWNGFELADMLAMAGVQEGAKYVRFETLYRPEEMQGQKSGWIDWPYTEGLRLDEAMHPLTIMATGIYGRDIPKQNGAPLRLVVPWKYGFKSIKSIVRITLTDQEPVNTWQQILPNEYGFYANVNPEVDHPRWSQATERVIGGGLFSPKVPTLMFNGYEEEVAGLYEGMDLRKFY</sequence>
<evidence type="ECO:0000256" key="1">
    <source>
        <dbReference type="ARBA" id="ARBA00022505"/>
    </source>
</evidence>
<feature type="binding site" evidence="5">
    <location>
        <position position="154"/>
    </location>
    <ligand>
        <name>Mo-molybdopterin</name>
        <dbReference type="ChEBI" id="CHEBI:71302"/>
    </ligand>
</feature>
<keyword evidence="4 5" id="KW-0560">Oxidoreductase</keyword>
<dbReference type="GO" id="GO:0030091">
    <property type="term" value="P:protein repair"/>
    <property type="evidence" value="ECO:0007669"/>
    <property type="project" value="UniProtKB-UniRule"/>
</dbReference>
<dbReference type="HAMAP" id="MF_01206">
    <property type="entry name" value="MsrP"/>
    <property type="match status" value="1"/>
</dbReference>
<feature type="binding site" evidence="5">
    <location>
        <begin position="64"/>
        <end position="65"/>
    </location>
    <ligand>
        <name>Mo-molybdopterin</name>
        <dbReference type="ChEBI" id="CHEBI:71302"/>
    </ligand>
</feature>
<comment type="catalytic activity">
    <reaction evidence="5">
        <text>L-methionyl-[protein] + a quinone + H2O = L-methionyl-(R)-S-oxide-[protein] + a quinol</text>
        <dbReference type="Rhea" id="RHEA:51296"/>
        <dbReference type="Rhea" id="RHEA-COMP:12313"/>
        <dbReference type="Rhea" id="RHEA-COMP:12314"/>
        <dbReference type="ChEBI" id="CHEBI:15377"/>
        <dbReference type="ChEBI" id="CHEBI:16044"/>
        <dbReference type="ChEBI" id="CHEBI:24646"/>
        <dbReference type="ChEBI" id="CHEBI:45764"/>
        <dbReference type="ChEBI" id="CHEBI:132124"/>
    </reaction>
</comment>
<dbReference type="EC" id="1.8.5.-" evidence="5"/>
<name>A0A858SQQ2_9RHOB</name>
<comment type="PTM">
    <text evidence="5">Predicted to be exported by the Tat system. The position of the signal peptide cleavage has not been experimentally proven.</text>
</comment>
<dbReference type="InterPro" id="IPR036374">
    <property type="entry name" value="OxRdtase_Mopterin-bd_sf"/>
</dbReference>
<evidence type="ECO:0000256" key="4">
    <source>
        <dbReference type="ARBA" id="ARBA00023002"/>
    </source>
</evidence>
<dbReference type="AlphaFoldDB" id="A0A858SQQ2"/>
<dbReference type="EMBL" id="CP048788">
    <property type="protein sequence ID" value="QJF50013.1"/>
    <property type="molecule type" value="Genomic_DNA"/>
</dbReference>
<dbReference type="KEGG" id="rpon:G3256_01920"/>
<dbReference type="Proteomes" id="UP000503308">
    <property type="component" value="Chromosome"/>
</dbReference>
<keyword evidence="1 5" id="KW-0500">Molybdenum</keyword>
<reference evidence="7 8" key="1">
    <citation type="submission" date="2020-02" db="EMBL/GenBank/DDBJ databases">
        <title>Genome sequence of Roseobacter ponti.</title>
        <authorList>
            <person name="Hollensteiner J."/>
            <person name="Schneider D."/>
            <person name="Poehlein A."/>
            <person name="Daniel R."/>
        </authorList>
    </citation>
    <scope>NUCLEOTIDE SEQUENCE [LARGE SCALE GENOMIC DNA]</scope>
    <source>
        <strain evidence="7 8">DSM 106830</strain>
    </source>
</reference>
<protein>
    <recommendedName>
        <fullName evidence="5">Protein-methionine-sulfoxide reductase catalytic subunit MsrP</fullName>
        <ecNumber evidence="5">1.8.5.-</ecNumber>
    </recommendedName>
</protein>
<comment type="similarity">
    <text evidence="5">Belongs to the MsrP family.</text>
</comment>
<proteinExistence type="inferred from homology"/>
<evidence type="ECO:0000313" key="7">
    <source>
        <dbReference type="EMBL" id="QJF50013.1"/>
    </source>
</evidence>
<evidence type="ECO:0000256" key="3">
    <source>
        <dbReference type="ARBA" id="ARBA00022729"/>
    </source>
</evidence>
<dbReference type="GO" id="GO:0016672">
    <property type="term" value="F:oxidoreductase activity, acting on a sulfur group of donors, quinone or similar compound as acceptor"/>
    <property type="evidence" value="ECO:0007669"/>
    <property type="project" value="UniProtKB-UniRule"/>
</dbReference>
<keyword evidence="3 5" id="KW-0732">Signal</keyword>
<evidence type="ECO:0000259" key="6">
    <source>
        <dbReference type="Pfam" id="PF00174"/>
    </source>
</evidence>
<organism evidence="7 8">
    <name type="scientific">Roseobacter ponti</name>
    <dbReference type="NCBI Taxonomy" id="1891787"/>
    <lineage>
        <taxon>Bacteria</taxon>
        <taxon>Pseudomonadati</taxon>
        <taxon>Pseudomonadota</taxon>
        <taxon>Alphaproteobacteria</taxon>
        <taxon>Rhodobacterales</taxon>
        <taxon>Roseobacteraceae</taxon>
        <taxon>Roseobacter</taxon>
    </lineage>
</organism>
<dbReference type="NCBIfam" id="NF003767">
    <property type="entry name" value="PRK05363.1"/>
    <property type="match status" value="1"/>
</dbReference>
<dbReference type="PROSITE" id="PS51318">
    <property type="entry name" value="TAT"/>
    <property type="match status" value="1"/>
</dbReference>
<comment type="cofactor">
    <cofactor evidence="5">
        <name>Mo-molybdopterin</name>
        <dbReference type="ChEBI" id="CHEBI:71302"/>
    </cofactor>
    <text evidence="5">Binds 1 Mo-molybdopterin (Mo-MPT) cofactor per subunit.</text>
</comment>